<dbReference type="SMART" id="SM00014">
    <property type="entry name" value="acidPPc"/>
    <property type="match status" value="1"/>
</dbReference>
<comment type="caution">
    <text evidence="3">The sequence shown here is derived from an EMBL/GenBank/DDBJ whole genome shotgun (WGS) entry which is preliminary data.</text>
</comment>
<dbReference type="RefSeq" id="WP_188773963.1">
    <property type="nucleotide sequence ID" value="NZ_BMMB01000001.1"/>
</dbReference>
<feature type="domain" description="Phosphatidic acid phosphatase type 2/haloperoxidase" evidence="2">
    <location>
        <begin position="174"/>
        <end position="293"/>
    </location>
</feature>
<organism evidence="3 4">
    <name type="scientific">Paenibacillus hunanensis</name>
    <dbReference type="NCBI Taxonomy" id="539262"/>
    <lineage>
        <taxon>Bacteria</taxon>
        <taxon>Bacillati</taxon>
        <taxon>Bacillota</taxon>
        <taxon>Bacilli</taxon>
        <taxon>Bacillales</taxon>
        <taxon>Paenibacillaceae</taxon>
        <taxon>Paenibacillus</taxon>
    </lineage>
</organism>
<accession>A0ABU1IZA4</accession>
<evidence type="ECO:0000313" key="4">
    <source>
        <dbReference type="Proteomes" id="UP001185028"/>
    </source>
</evidence>
<dbReference type="InterPro" id="IPR001011">
    <property type="entry name" value="Acid_Pase_classA_bac"/>
</dbReference>
<dbReference type="EMBL" id="JAVDQH010000008">
    <property type="protein sequence ID" value="MDR6244573.1"/>
    <property type="molecule type" value="Genomic_DNA"/>
</dbReference>
<reference evidence="3 4" key="1">
    <citation type="submission" date="2023-07" db="EMBL/GenBank/DDBJ databases">
        <title>Genomic Encyclopedia of Type Strains, Phase IV (KMG-IV): sequencing the most valuable type-strain genomes for metagenomic binning, comparative biology and taxonomic classification.</title>
        <authorList>
            <person name="Goeker M."/>
        </authorList>
    </citation>
    <scope>NUCLEOTIDE SEQUENCE [LARGE SCALE GENOMIC DNA]</scope>
    <source>
        <strain evidence="3 4">DSM 22170</strain>
    </source>
</reference>
<evidence type="ECO:0000259" key="2">
    <source>
        <dbReference type="SMART" id="SM00014"/>
    </source>
</evidence>
<keyword evidence="4" id="KW-1185">Reference proteome</keyword>
<protein>
    <submittedName>
        <fullName evidence="3">Autotransporter-associated beta strand protein</fullName>
    </submittedName>
</protein>
<dbReference type="InterPro" id="IPR011050">
    <property type="entry name" value="Pectin_lyase_fold/virulence"/>
</dbReference>
<proteinExistence type="predicted"/>
<evidence type="ECO:0000256" key="1">
    <source>
        <dbReference type="ARBA" id="ARBA00022729"/>
    </source>
</evidence>
<dbReference type="InterPro" id="IPR000326">
    <property type="entry name" value="PAP2/HPO"/>
</dbReference>
<dbReference type="Pfam" id="PF01569">
    <property type="entry name" value="PAP2"/>
    <property type="match status" value="1"/>
</dbReference>
<dbReference type="InterPro" id="IPR013425">
    <property type="entry name" value="Autotrns_rpt"/>
</dbReference>
<dbReference type="SUPFAM" id="SSF48317">
    <property type="entry name" value="Acid phosphatase/Vanadium-dependent haloperoxidase"/>
    <property type="match status" value="1"/>
</dbReference>
<dbReference type="InterPro" id="IPR036938">
    <property type="entry name" value="PAP2/HPO_sf"/>
</dbReference>
<name>A0ABU1IZA4_9BACL</name>
<dbReference type="Gene3D" id="1.20.144.10">
    <property type="entry name" value="Phosphatidic acid phosphatase type 2/haloperoxidase"/>
    <property type="match status" value="1"/>
</dbReference>
<dbReference type="Gene3D" id="2.160.20.20">
    <property type="match status" value="1"/>
</dbReference>
<dbReference type="NCBIfam" id="TIGR02601">
    <property type="entry name" value="autotrns_rpt"/>
    <property type="match status" value="1"/>
</dbReference>
<dbReference type="InterPro" id="IPR012332">
    <property type="entry name" value="Autotransporter_pectin_lyase_C"/>
</dbReference>
<dbReference type="Pfam" id="PF12951">
    <property type="entry name" value="PATR"/>
    <property type="match status" value="1"/>
</dbReference>
<dbReference type="Proteomes" id="UP001185028">
    <property type="component" value="Unassembled WGS sequence"/>
</dbReference>
<sequence>MKLSKSSVIGLSITLSVFSGSIGGSYASAATVPSSITSVKPEWGYVVDTYKTNTKDHSTPASNSIIGTLSGFDKLWTPGQTWDSGTMLNEKLLNQNIQKVINIANKRTPEQEQRAYLDDRRNQSYSIMEGMGKLTDVYRKDAGATTTITEVPADATTQKYDDGGNDAGDPNSKLGSVVSLVKKLRGDYSSSNPSKAYFNYKRPFRWSPEASVIPTLVPQIKSDPSTDGGYPSGHTNAAYLSAIAMAYAYPERYQELLTRASELGNDRIVAGMHSPFDVMGGRVMATALSAAILNDPDNKQLKQEAYAQAQKVLKDQQGTATDRFSNYQANKQAYTERLTYGFPQITATNEAVSVPKGAEVLLETRLPYLTDAQRRWVLATTGLASGYPVLNDPEGWGRLNLFAAADGFGAFPNDVTVTMDAAKGGFNSKDTWRNLISGKGGLTKKGSGTLQLAGKNSYTGATHLQAGTLQGQNGYAFGRGNVSNEGGVLSEKVNGWLVIGGDYKQASKGTLELNISSKNDLLKINGTAMYGGKLKLNFTNGYIPANGSKIIISAPTAKHGQFAAVQVTGLPEGYSVKPIYSNTSVKLQVMSK</sequence>
<evidence type="ECO:0000313" key="3">
    <source>
        <dbReference type="EMBL" id="MDR6244573.1"/>
    </source>
</evidence>
<dbReference type="CDD" id="cd03397">
    <property type="entry name" value="PAP2_acid_phosphatase"/>
    <property type="match status" value="1"/>
</dbReference>
<gene>
    <name evidence="3" type="ORF">JOC58_002466</name>
</gene>
<keyword evidence="1" id="KW-0732">Signal</keyword>
<dbReference type="SUPFAM" id="SSF51126">
    <property type="entry name" value="Pectin lyase-like"/>
    <property type="match status" value="1"/>
</dbReference>